<evidence type="ECO:0000256" key="16">
    <source>
        <dbReference type="ARBA" id="ARBA00023242"/>
    </source>
</evidence>
<keyword evidence="7" id="KW-0547">Nucleotide-binding</keyword>
<dbReference type="GO" id="GO:0000781">
    <property type="term" value="C:chromosome, telomeric region"/>
    <property type="evidence" value="ECO:0007669"/>
    <property type="project" value="UniProtKB-SubCell"/>
</dbReference>
<evidence type="ECO:0000256" key="6">
    <source>
        <dbReference type="ARBA" id="ARBA00022454"/>
    </source>
</evidence>
<dbReference type="SMART" id="SM00559">
    <property type="entry name" value="Ku78"/>
    <property type="match status" value="1"/>
</dbReference>
<dbReference type="InterPro" id="IPR006165">
    <property type="entry name" value="Ku70"/>
</dbReference>
<evidence type="ECO:0000256" key="9">
    <source>
        <dbReference type="ARBA" id="ARBA00022801"/>
    </source>
</evidence>
<comment type="subcellular location">
    <subcellularLocation>
        <location evidence="2">Chromosome</location>
        <location evidence="2">Telomere</location>
    </subcellularLocation>
    <subcellularLocation>
        <location evidence="1">Nucleus</location>
    </subcellularLocation>
</comment>
<evidence type="ECO:0000313" key="19">
    <source>
        <dbReference type="EMBL" id="KAK5779809.1"/>
    </source>
</evidence>
<evidence type="ECO:0000256" key="8">
    <source>
        <dbReference type="ARBA" id="ARBA00022763"/>
    </source>
</evidence>
<evidence type="ECO:0000313" key="20">
    <source>
        <dbReference type="Proteomes" id="UP001306508"/>
    </source>
</evidence>
<dbReference type="GO" id="GO:0042162">
    <property type="term" value="F:telomeric DNA binding"/>
    <property type="evidence" value="ECO:0007669"/>
    <property type="project" value="InterPro"/>
</dbReference>
<dbReference type="EC" id="3.6.4.12" evidence="4"/>
<dbReference type="EMBL" id="JAWIZZ010000045">
    <property type="protein sequence ID" value="KAK5779809.1"/>
    <property type="molecule type" value="Genomic_DNA"/>
</dbReference>
<dbReference type="CDD" id="cd00788">
    <property type="entry name" value="KU70"/>
    <property type="match status" value="1"/>
</dbReference>
<keyword evidence="15" id="KW-0234">DNA repair</keyword>
<keyword evidence="12" id="KW-0779">Telomere</keyword>
<keyword evidence="20" id="KW-1185">Reference proteome</keyword>
<name>A0AAN7W2D5_9SACH</name>
<dbReference type="PANTHER" id="PTHR12604:SF2">
    <property type="entry name" value="X-RAY REPAIR CROSS-COMPLEMENTING PROTEIN 6"/>
    <property type="match status" value="1"/>
</dbReference>
<dbReference type="Gene3D" id="2.40.290.10">
    <property type="match status" value="1"/>
</dbReference>
<keyword evidence="13" id="KW-0238">DNA-binding</keyword>
<dbReference type="InterPro" id="IPR016194">
    <property type="entry name" value="SPOC-like_C_dom_sf"/>
</dbReference>
<evidence type="ECO:0000256" key="15">
    <source>
        <dbReference type="ARBA" id="ARBA00023204"/>
    </source>
</evidence>
<dbReference type="Gene3D" id="1.10.1600.10">
    <property type="match status" value="1"/>
</dbReference>
<dbReference type="PIRSF" id="PIRSF003033">
    <property type="entry name" value="Ku70"/>
    <property type="match status" value="1"/>
</dbReference>
<dbReference type="Gene3D" id="4.10.970.10">
    <property type="entry name" value="Ku70, bridge and pillars"/>
    <property type="match status" value="1"/>
</dbReference>
<dbReference type="PANTHER" id="PTHR12604">
    <property type="entry name" value="KU AUTOANTIGEN DNA HELICASE"/>
    <property type="match status" value="1"/>
</dbReference>
<sequence length="578" mass="67448">MSQEYQQSQNKRFIPCEAILFCIELTDAIFKPPVGSTGRSYLLEILDSLLELMKQLIIIKPECGIGCYLYNSDKDSSENNIYQLIQLRNINIKAMKKISNLVDDVRLNRYDLPSFCQISQTKTPLENLFMFIQEQITQKFQDQKSYNFGRVFLFTNNDSPVEAQDESIINRLKQITADLYDQQFVSITTFFFQDSEDKPFNTAFYKDILNSGSWVKNSTYDGPNVTPISFNAIRSRVLKARDSKRIAFRCSLIISEDLGIKVGVKTYSLFTKEKPGTKYKLIYEHDNIQEEAFSSRKYLHPKTGEIINPSKLCKVFQLGNINIELTEEELDSVNEMCGNKGTYLKIIGFRSTEKCIHYFNNVDKSYFVYPDEKLYVGSTRILVSLFKNLRSMNKVALVWGKQRNSTNVSFHILKPTDERDINEGFFLYRVPFIEEMRKVPNLVLSNTDSSNTPEDDALFNVTEAIVNNFNLRNCYSPKFFRNPVLQKYYNLLHNYLLQQEDNFGDSSKVNDWVNEDDTLEKLRHVRDKILASAHSSDKDARKLSLYFDIWNRLYDKIKQEDEIKQEKRKKPRKSLPDN</sequence>
<dbReference type="GO" id="GO:0043564">
    <property type="term" value="C:Ku70:Ku80 complex"/>
    <property type="evidence" value="ECO:0007669"/>
    <property type="project" value="InterPro"/>
</dbReference>
<dbReference type="InterPro" id="IPR005161">
    <property type="entry name" value="Ku_N"/>
</dbReference>
<dbReference type="Pfam" id="PF02735">
    <property type="entry name" value="Ku"/>
    <property type="match status" value="1"/>
</dbReference>
<dbReference type="GO" id="GO:0003678">
    <property type="term" value="F:DNA helicase activity"/>
    <property type="evidence" value="ECO:0007669"/>
    <property type="project" value="UniProtKB-EC"/>
</dbReference>
<evidence type="ECO:0000256" key="14">
    <source>
        <dbReference type="ARBA" id="ARBA00023172"/>
    </source>
</evidence>
<dbReference type="GO" id="GO:0006303">
    <property type="term" value="P:double-strand break repair via nonhomologous end joining"/>
    <property type="evidence" value="ECO:0007669"/>
    <property type="project" value="InterPro"/>
</dbReference>
<dbReference type="InterPro" id="IPR006164">
    <property type="entry name" value="DNA_bd_Ku70/Ku80"/>
</dbReference>
<evidence type="ECO:0000259" key="18">
    <source>
        <dbReference type="SMART" id="SM00559"/>
    </source>
</evidence>
<dbReference type="InterPro" id="IPR005160">
    <property type="entry name" value="Ku_C"/>
</dbReference>
<dbReference type="InterPro" id="IPR027388">
    <property type="entry name" value="Ku70_bridge/pillars_dom_sf"/>
</dbReference>
<evidence type="ECO:0000256" key="4">
    <source>
        <dbReference type="ARBA" id="ARBA00012551"/>
    </source>
</evidence>
<dbReference type="AlphaFoldDB" id="A0AAN7W2D5"/>
<evidence type="ECO:0000256" key="17">
    <source>
        <dbReference type="ARBA" id="ARBA00031811"/>
    </source>
</evidence>
<dbReference type="Proteomes" id="UP001306508">
    <property type="component" value="Unassembled WGS sequence"/>
</dbReference>
<dbReference type="SUPFAM" id="SSF100939">
    <property type="entry name" value="SPOC domain-like"/>
    <property type="match status" value="1"/>
</dbReference>
<keyword evidence="10" id="KW-0347">Helicase</keyword>
<dbReference type="GO" id="GO:0003690">
    <property type="term" value="F:double-stranded DNA binding"/>
    <property type="evidence" value="ECO:0007669"/>
    <property type="project" value="TreeGrafter"/>
</dbReference>
<evidence type="ECO:0000256" key="7">
    <source>
        <dbReference type="ARBA" id="ARBA00022741"/>
    </source>
</evidence>
<keyword evidence="11" id="KW-0067">ATP-binding</keyword>
<dbReference type="GO" id="GO:0003684">
    <property type="term" value="F:damaged DNA binding"/>
    <property type="evidence" value="ECO:0007669"/>
    <property type="project" value="InterPro"/>
</dbReference>
<evidence type="ECO:0000256" key="2">
    <source>
        <dbReference type="ARBA" id="ARBA00004574"/>
    </source>
</evidence>
<keyword evidence="8" id="KW-0227">DNA damage</keyword>
<evidence type="ECO:0000256" key="10">
    <source>
        <dbReference type="ARBA" id="ARBA00022806"/>
    </source>
</evidence>
<dbReference type="Gene3D" id="3.40.50.410">
    <property type="entry name" value="von Willebrand factor, type A domain"/>
    <property type="match status" value="1"/>
</dbReference>
<keyword evidence="16" id="KW-0539">Nucleus</keyword>
<dbReference type="SUPFAM" id="SSF53300">
    <property type="entry name" value="vWA-like"/>
    <property type="match status" value="1"/>
</dbReference>
<feature type="domain" description="Ku" evidence="18">
    <location>
        <begin position="304"/>
        <end position="447"/>
    </location>
</feature>
<gene>
    <name evidence="19" type="ORF">RI543_002345</name>
</gene>
<comment type="caution">
    <text evidence="19">The sequence shown here is derived from an EMBL/GenBank/DDBJ whole genome shotgun (WGS) entry which is preliminary data.</text>
</comment>
<dbReference type="GO" id="GO:0005524">
    <property type="term" value="F:ATP binding"/>
    <property type="evidence" value="ECO:0007669"/>
    <property type="project" value="UniProtKB-KW"/>
</dbReference>
<evidence type="ECO:0000256" key="13">
    <source>
        <dbReference type="ARBA" id="ARBA00023125"/>
    </source>
</evidence>
<keyword evidence="14" id="KW-0233">DNA recombination</keyword>
<keyword evidence="6" id="KW-0158">Chromosome</keyword>
<evidence type="ECO:0000256" key="11">
    <source>
        <dbReference type="ARBA" id="ARBA00022840"/>
    </source>
</evidence>
<organism evidence="19 20">
    <name type="scientific">Arxiozyma heterogenica</name>
    <dbReference type="NCBI Taxonomy" id="278026"/>
    <lineage>
        <taxon>Eukaryota</taxon>
        <taxon>Fungi</taxon>
        <taxon>Dikarya</taxon>
        <taxon>Ascomycota</taxon>
        <taxon>Saccharomycotina</taxon>
        <taxon>Saccharomycetes</taxon>
        <taxon>Saccharomycetales</taxon>
        <taxon>Saccharomycetaceae</taxon>
        <taxon>Arxiozyma</taxon>
    </lineage>
</organism>
<evidence type="ECO:0000256" key="3">
    <source>
        <dbReference type="ARBA" id="ARBA00005240"/>
    </source>
</evidence>
<dbReference type="GO" id="GO:0000723">
    <property type="term" value="P:telomere maintenance"/>
    <property type="evidence" value="ECO:0007669"/>
    <property type="project" value="InterPro"/>
</dbReference>
<protein>
    <recommendedName>
        <fullName evidence="5">ATP-dependent DNA helicase II subunit 1</fullName>
        <ecNumber evidence="4">3.6.4.12</ecNumber>
    </recommendedName>
    <alternativeName>
        <fullName evidence="17">ATP-dependent DNA helicase II subunit Ku70</fullName>
    </alternativeName>
</protein>
<proteinExistence type="inferred from homology"/>
<dbReference type="Pfam" id="PF03730">
    <property type="entry name" value="Ku_C"/>
    <property type="match status" value="1"/>
</dbReference>
<dbReference type="Pfam" id="PF03731">
    <property type="entry name" value="Ku_N"/>
    <property type="match status" value="1"/>
</dbReference>
<dbReference type="InterPro" id="IPR036465">
    <property type="entry name" value="vWFA_dom_sf"/>
</dbReference>
<evidence type="ECO:0000256" key="1">
    <source>
        <dbReference type="ARBA" id="ARBA00004123"/>
    </source>
</evidence>
<dbReference type="GO" id="GO:0016787">
    <property type="term" value="F:hydrolase activity"/>
    <property type="evidence" value="ECO:0007669"/>
    <property type="project" value="UniProtKB-KW"/>
</dbReference>
<evidence type="ECO:0000256" key="12">
    <source>
        <dbReference type="ARBA" id="ARBA00022895"/>
    </source>
</evidence>
<comment type="similarity">
    <text evidence="3">Belongs to the ku70 family.</text>
</comment>
<dbReference type="InterPro" id="IPR047087">
    <property type="entry name" value="KU70_core_dom"/>
</dbReference>
<keyword evidence="9" id="KW-0378">Hydrolase</keyword>
<evidence type="ECO:0000256" key="5">
    <source>
        <dbReference type="ARBA" id="ARBA00021796"/>
    </source>
</evidence>
<reference evidence="20" key="1">
    <citation type="submission" date="2023-07" db="EMBL/GenBank/DDBJ databases">
        <title>A draft genome of Kazachstania heterogenica Y-27499.</title>
        <authorList>
            <person name="Donic C."/>
            <person name="Kralova J.S."/>
            <person name="Fidel L."/>
            <person name="Ben-Dor S."/>
            <person name="Jung S."/>
        </authorList>
    </citation>
    <scope>NUCLEOTIDE SEQUENCE [LARGE SCALE GENOMIC DNA]</scope>
    <source>
        <strain evidence="20">Y27499</strain>
    </source>
</reference>
<dbReference type="GO" id="GO:0006310">
    <property type="term" value="P:DNA recombination"/>
    <property type="evidence" value="ECO:0007669"/>
    <property type="project" value="UniProtKB-KW"/>
</dbReference>
<accession>A0AAN7W2D5</accession>